<dbReference type="InterPro" id="IPR007393">
    <property type="entry name" value="YlxR_dom"/>
</dbReference>
<reference evidence="2" key="1">
    <citation type="submission" date="2021-01" db="EMBL/GenBank/DDBJ databases">
        <title>Genome public.</title>
        <authorList>
            <person name="Liu C."/>
            <person name="Sun Q."/>
        </authorList>
    </citation>
    <scope>NUCLEOTIDE SEQUENCE</scope>
    <source>
        <strain evidence="2">M6</strain>
    </source>
</reference>
<sequence>MAERKIPLRKCIGCTEMKDKRTLVRIVRNKEGEISVDFTGKKPGRGAYICKNVECLNKAEKAKRLERAFSAKIEPEIYDTMRREIGE</sequence>
<dbReference type="PANTHER" id="PTHR34215">
    <property type="entry name" value="BLL0784 PROTEIN"/>
    <property type="match status" value="1"/>
</dbReference>
<evidence type="ECO:0000313" key="3">
    <source>
        <dbReference type="Proteomes" id="UP000633365"/>
    </source>
</evidence>
<dbReference type="NCBIfam" id="NF047356">
    <property type="entry name" value="RNA_bind_RnpM"/>
    <property type="match status" value="1"/>
</dbReference>
<dbReference type="Proteomes" id="UP000633365">
    <property type="component" value="Unassembled WGS sequence"/>
</dbReference>
<gene>
    <name evidence="2" type="ORF">JKK62_14935</name>
</gene>
<proteinExistence type="predicted"/>
<accession>A0A934WTY6</accession>
<dbReference type="RefSeq" id="WP_201428609.1">
    <property type="nucleotide sequence ID" value="NZ_JAEQMG010000163.1"/>
</dbReference>
<dbReference type="AlphaFoldDB" id="A0A934WTY6"/>
<dbReference type="CDD" id="cd00279">
    <property type="entry name" value="YlxR"/>
    <property type="match status" value="1"/>
</dbReference>
<keyword evidence="3" id="KW-1185">Reference proteome</keyword>
<evidence type="ECO:0000259" key="1">
    <source>
        <dbReference type="Pfam" id="PF04296"/>
    </source>
</evidence>
<protein>
    <submittedName>
        <fullName evidence="2">YlxR family protein</fullName>
    </submittedName>
</protein>
<dbReference type="PANTHER" id="PTHR34215:SF1">
    <property type="entry name" value="YLXR DOMAIN-CONTAINING PROTEIN"/>
    <property type="match status" value="1"/>
</dbReference>
<dbReference type="SUPFAM" id="SSF64376">
    <property type="entry name" value="YlxR-like"/>
    <property type="match status" value="1"/>
</dbReference>
<name>A0A934WTY6_9FIRM</name>
<dbReference type="EMBL" id="JAEQMG010000163">
    <property type="protein sequence ID" value="MBK6089918.1"/>
    <property type="molecule type" value="Genomic_DNA"/>
</dbReference>
<comment type="caution">
    <text evidence="2">The sequence shown here is derived from an EMBL/GenBank/DDBJ whole genome shotgun (WGS) entry which is preliminary data.</text>
</comment>
<feature type="domain" description="YlxR" evidence="1">
    <location>
        <begin position="9"/>
        <end position="82"/>
    </location>
</feature>
<organism evidence="2 3">
    <name type="scientific">Ruminococcus difficilis</name>
    <dbReference type="NCBI Taxonomy" id="2763069"/>
    <lineage>
        <taxon>Bacteria</taxon>
        <taxon>Bacillati</taxon>
        <taxon>Bacillota</taxon>
        <taxon>Clostridia</taxon>
        <taxon>Eubacteriales</taxon>
        <taxon>Oscillospiraceae</taxon>
        <taxon>Ruminococcus</taxon>
    </lineage>
</organism>
<evidence type="ECO:0000313" key="2">
    <source>
        <dbReference type="EMBL" id="MBK6089918.1"/>
    </source>
</evidence>
<dbReference type="InterPro" id="IPR037465">
    <property type="entry name" value="YlxR"/>
</dbReference>
<dbReference type="InterPro" id="IPR035931">
    <property type="entry name" value="YlxR-like_sf"/>
</dbReference>
<dbReference type="Gene3D" id="3.30.1230.10">
    <property type="entry name" value="YlxR-like"/>
    <property type="match status" value="1"/>
</dbReference>
<dbReference type="Pfam" id="PF04296">
    <property type="entry name" value="YlxR"/>
    <property type="match status" value="1"/>
</dbReference>